<name>A0ABU1ZW98_9CORY</name>
<evidence type="ECO:0000256" key="5">
    <source>
        <dbReference type="ARBA" id="ARBA00022692"/>
    </source>
</evidence>
<dbReference type="PROSITE" id="PS00216">
    <property type="entry name" value="SUGAR_TRANSPORT_1"/>
    <property type="match status" value="1"/>
</dbReference>
<keyword evidence="11" id="KW-1185">Reference proteome</keyword>
<evidence type="ECO:0000313" key="10">
    <source>
        <dbReference type="EMBL" id="MDR7329204.1"/>
    </source>
</evidence>
<feature type="transmembrane region" description="Helical" evidence="8">
    <location>
        <begin position="166"/>
        <end position="186"/>
    </location>
</feature>
<keyword evidence="5 8" id="KW-0812">Transmembrane</keyword>
<feature type="transmembrane region" description="Helical" evidence="8">
    <location>
        <begin position="373"/>
        <end position="393"/>
    </location>
</feature>
<comment type="similarity">
    <text evidence="2">Belongs to the major facilitator superfamily. Bcr/CmlA family.</text>
</comment>
<proteinExistence type="inferred from homology"/>
<comment type="subcellular location">
    <subcellularLocation>
        <location evidence="1">Cell membrane</location>
        <topology evidence="1">Multi-pass membrane protein</topology>
    </subcellularLocation>
</comment>
<evidence type="ECO:0000256" key="2">
    <source>
        <dbReference type="ARBA" id="ARBA00006236"/>
    </source>
</evidence>
<gene>
    <name evidence="10" type="ORF">J2S39_000880</name>
</gene>
<evidence type="ECO:0000256" key="7">
    <source>
        <dbReference type="ARBA" id="ARBA00023136"/>
    </source>
</evidence>
<evidence type="ECO:0000256" key="3">
    <source>
        <dbReference type="ARBA" id="ARBA00022448"/>
    </source>
</evidence>
<evidence type="ECO:0000256" key="4">
    <source>
        <dbReference type="ARBA" id="ARBA00022475"/>
    </source>
</evidence>
<sequence length="397" mass="41418">MNTRKDRLSWGLLSAIALLSASGPFAIDMYVPAMPLIATDLDTTAAMVALTLSGFVAGLAVGQLVAGPLSDGLGRKKLLVPSVLLALLAAVLAAVAPTIGVLIGARFIHGLASGACVVLARAVIPDLLEGPAATRSFSLMMSVQTIAPIVAPVVGGFLVGPVGWRGLMWVLAGICAVQLVVALRFIPETLPPQRRSPNTVAGVLGNFRYVLASAPYRGFLVAFAFSFTTMFAYIAASSFVVQGQLGYSVRFYSLMFGVNAVGLLLANMLNAWLATRIRIQTTLKAAMLILILASGGILLFFALGTWPDPVFFILLFIGICQVGVLLPSLMSMGQQEVRERAGSASALMGFFQFGLSALIGPLVGVGANQGMTMAAGMLISSLIAAGGLSYGLLRHRD</sequence>
<dbReference type="PANTHER" id="PTHR23502">
    <property type="entry name" value="MAJOR FACILITATOR SUPERFAMILY"/>
    <property type="match status" value="1"/>
</dbReference>
<dbReference type="InterPro" id="IPR005829">
    <property type="entry name" value="Sugar_transporter_CS"/>
</dbReference>
<dbReference type="Pfam" id="PF07690">
    <property type="entry name" value="MFS_1"/>
    <property type="match status" value="1"/>
</dbReference>
<feature type="transmembrane region" description="Helical" evidence="8">
    <location>
        <begin position="136"/>
        <end position="160"/>
    </location>
</feature>
<keyword evidence="7 8" id="KW-0472">Membrane</keyword>
<feature type="transmembrane region" description="Helical" evidence="8">
    <location>
        <begin position="78"/>
        <end position="101"/>
    </location>
</feature>
<feature type="transmembrane region" description="Helical" evidence="8">
    <location>
        <begin position="45"/>
        <end position="66"/>
    </location>
</feature>
<dbReference type="CDD" id="cd17320">
    <property type="entry name" value="MFS_MdfA_MDR_like"/>
    <property type="match status" value="1"/>
</dbReference>
<feature type="domain" description="Major facilitator superfamily (MFS) profile" evidence="9">
    <location>
        <begin position="12"/>
        <end position="397"/>
    </location>
</feature>
<feature type="transmembrane region" description="Helical" evidence="8">
    <location>
        <begin position="285"/>
        <end position="304"/>
    </location>
</feature>
<evidence type="ECO:0000256" key="6">
    <source>
        <dbReference type="ARBA" id="ARBA00022989"/>
    </source>
</evidence>
<evidence type="ECO:0000256" key="1">
    <source>
        <dbReference type="ARBA" id="ARBA00004651"/>
    </source>
</evidence>
<dbReference type="PANTHER" id="PTHR23502:SF132">
    <property type="entry name" value="POLYAMINE TRANSPORTER 2-RELATED"/>
    <property type="match status" value="1"/>
</dbReference>
<feature type="transmembrane region" description="Helical" evidence="8">
    <location>
        <begin position="344"/>
        <end position="367"/>
    </location>
</feature>
<feature type="transmembrane region" description="Helical" evidence="8">
    <location>
        <begin position="310"/>
        <end position="332"/>
    </location>
</feature>
<dbReference type="SUPFAM" id="SSF103473">
    <property type="entry name" value="MFS general substrate transporter"/>
    <property type="match status" value="1"/>
</dbReference>
<organism evidence="10 11">
    <name type="scientific">Corynebacterium guangdongense</name>
    <dbReference type="NCBI Taxonomy" id="1783348"/>
    <lineage>
        <taxon>Bacteria</taxon>
        <taxon>Bacillati</taxon>
        <taxon>Actinomycetota</taxon>
        <taxon>Actinomycetes</taxon>
        <taxon>Mycobacteriales</taxon>
        <taxon>Corynebacteriaceae</taxon>
        <taxon>Corynebacterium</taxon>
    </lineage>
</organism>
<evidence type="ECO:0000313" key="11">
    <source>
        <dbReference type="Proteomes" id="UP001180840"/>
    </source>
</evidence>
<dbReference type="InterPro" id="IPR036259">
    <property type="entry name" value="MFS_trans_sf"/>
</dbReference>
<dbReference type="EMBL" id="JAVDXZ010000001">
    <property type="protein sequence ID" value="MDR7329204.1"/>
    <property type="molecule type" value="Genomic_DNA"/>
</dbReference>
<protein>
    <submittedName>
        <fullName evidence="10">DHA1 family bicyclomycin/chloramphenicol resistance-like MFS transporter</fullName>
    </submittedName>
</protein>
<comment type="caution">
    <text evidence="10">The sequence shown here is derived from an EMBL/GenBank/DDBJ whole genome shotgun (WGS) entry which is preliminary data.</text>
</comment>
<dbReference type="NCBIfam" id="TIGR00710">
    <property type="entry name" value="efflux_Bcr_CflA"/>
    <property type="match status" value="1"/>
</dbReference>
<dbReference type="RefSeq" id="WP_290198166.1">
    <property type="nucleotide sequence ID" value="NZ_CP047654.1"/>
</dbReference>
<dbReference type="Proteomes" id="UP001180840">
    <property type="component" value="Unassembled WGS sequence"/>
</dbReference>
<keyword evidence="6 8" id="KW-1133">Transmembrane helix</keyword>
<dbReference type="InterPro" id="IPR020846">
    <property type="entry name" value="MFS_dom"/>
</dbReference>
<evidence type="ECO:0000259" key="9">
    <source>
        <dbReference type="PROSITE" id="PS50850"/>
    </source>
</evidence>
<keyword evidence="3" id="KW-0813">Transport</keyword>
<dbReference type="PROSITE" id="PS50850">
    <property type="entry name" value="MFS"/>
    <property type="match status" value="1"/>
</dbReference>
<dbReference type="InterPro" id="IPR004812">
    <property type="entry name" value="Efflux_drug-R_Bcr/CmlA"/>
</dbReference>
<feature type="transmembrane region" description="Helical" evidence="8">
    <location>
        <begin position="107"/>
        <end position="124"/>
    </location>
</feature>
<keyword evidence="4" id="KW-1003">Cell membrane</keyword>
<reference evidence="10" key="1">
    <citation type="submission" date="2023-07" db="EMBL/GenBank/DDBJ databases">
        <title>Sequencing the genomes of 1000 actinobacteria strains.</title>
        <authorList>
            <person name="Klenk H.-P."/>
        </authorList>
    </citation>
    <scope>NUCLEOTIDE SEQUENCE</scope>
    <source>
        <strain evidence="10">DSM 107476</strain>
    </source>
</reference>
<accession>A0ABU1ZW98</accession>
<feature type="transmembrane region" description="Helical" evidence="8">
    <location>
        <begin position="251"/>
        <end position="273"/>
    </location>
</feature>
<feature type="transmembrane region" description="Helical" evidence="8">
    <location>
        <begin position="218"/>
        <end position="239"/>
    </location>
</feature>
<evidence type="ECO:0000256" key="8">
    <source>
        <dbReference type="SAM" id="Phobius"/>
    </source>
</evidence>
<dbReference type="Gene3D" id="1.20.1720.10">
    <property type="entry name" value="Multidrug resistance protein D"/>
    <property type="match status" value="1"/>
</dbReference>
<dbReference type="InterPro" id="IPR011701">
    <property type="entry name" value="MFS"/>
</dbReference>